<dbReference type="PANTHER" id="PTHR47797:SF3">
    <property type="entry name" value="CYTOCHROME B561 DOMAIN-CONTAINING PROTEIN"/>
    <property type="match status" value="1"/>
</dbReference>
<gene>
    <name evidence="4" type="ORF">LOC62_02G003459</name>
</gene>
<feature type="chain" id="PRO_5041927696" description="DOMON domain-containing protein" evidence="2">
    <location>
        <begin position="17"/>
        <end position="196"/>
    </location>
</feature>
<dbReference type="PANTHER" id="PTHR47797">
    <property type="entry name" value="DEHYDROGENASE, PUTATIVE (AFU_ORTHOLOGUE AFUA_8G05805)-RELATED"/>
    <property type="match status" value="1"/>
</dbReference>
<dbReference type="SUPFAM" id="SSF49344">
    <property type="entry name" value="CBD9-like"/>
    <property type="match status" value="1"/>
</dbReference>
<dbReference type="Proteomes" id="UP000827549">
    <property type="component" value="Chromosome 2"/>
</dbReference>
<feature type="region of interest" description="Disordered" evidence="1">
    <location>
        <begin position="171"/>
        <end position="196"/>
    </location>
</feature>
<accession>A0AAF0Y4J5</accession>
<dbReference type="AlphaFoldDB" id="A0AAF0Y4J5"/>
<dbReference type="InterPro" id="IPR015920">
    <property type="entry name" value="Cellobiose_DH-like_cyt"/>
</dbReference>
<reference evidence="4" key="1">
    <citation type="submission" date="2023-10" db="EMBL/GenBank/DDBJ databases">
        <authorList>
            <person name="Noh H."/>
        </authorList>
    </citation>
    <scope>NUCLEOTIDE SEQUENCE</scope>
    <source>
        <strain evidence="4">DUCC4014</strain>
    </source>
</reference>
<keyword evidence="5" id="KW-1185">Reference proteome</keyword>
<dbReference type="SMART" id="SM00664">
    <property type="entry name" value="DoH"/>
    <property type="match status" value="1"/>
</dbReference>
<feature type="compositionally biased region" description="Basic residues" evidence="1">
    <location>
        <begin position="182"/>
        <end position="196"/>
    </location>
</feature>
<dbReference type="InterPro" id="IPR005018">
    <property type="entry name" value="DOMON_domain"/>
</dbReference>
<feature type="domain" description="DOMON" evidence="3">
    <location>
        <begin position="59"/>
        <end position="142"/>
    </location>
</feature>
<feature type="signal peptide" evidence="2">
    <location>
        <begin position="1"/>
        <end position="16"/>
    </location>
</feature>
<protein>
    <recommendedName>
        <fullName evidence="3">DOMON domain-containing protein</fullName>
    </recommendedName>
</protein>
<evidence type="ECO:0000256" key="2">
    <source>
        <dbReference type="SAM" id="SignalP"/>
    </source>
</evidence>
<evidence type="ECO:0000313" key="5">
    <source>
        <dbReference type="Proteomes" id="UP000827549"/>
    </source>
</evidence>
<organism evidence="4 5">
    <name type="scientific">Vanrija pseudolonga</name>
    <dbReference type="NCBI Taxonomy" id="143232"/>
    <lineage>
        <taxon>Eukaryota</taxon>
        <taxon>Fungi</taxon>
        <taxon>Dikarya</taxon>
        <taxon>Basidiomycota</taxon>
        <taxon>Agaricomycotina</taxon>
        <taxon>Tremellomycetes</taxon>
        <taxon>Trichosporonales</taxon>
        <taxon>Trichosporonaceae</taxon>
        <taxon>Vanrija</taxon>
    </lineage>
</organism>
<proteinExistence type="predicted"/>
<evidence type="ECO:0000259" key="3">
    <source>
        <dbReference type="SMART" id="SM00664"/>
    </source>
</evidence>
<dbReference type="Gene3D" id="2.60.40.1210">
    <property type="entry name" value="Cellobiose dehydrogenase, cytochrome domain"/>
    <property type="match status" value="1"/>
</dbReference>
<evidence type="ECO:0000256" key="1">
    <source>
        <dbReference type="SAM" id="MobiDB-lite"/>
    </source>
</evidence>
<dbReference type="GeneID" id="87806702"/>
<dbReference type="CDD" id="cd09630">
    <property type="entry name" value="CDH_like_cytochrome"/>
    <property type="match status" value="1"/>
</dbReference>
<dbReference type="Pfam" id="PF16010">
    <property type="entry name" value="CDH-cyt"/>
    <property type="match status" value="1"/>
</dbReference>
<sequence>MLSILALSALAATALAGSSATLGDGYCDANACITAVRSGGTDTWSIAPVTPIPHDNFGWIAIGFGKNMPNSPMVIMWPNADDTFTLSQREANAHAPPNVTDAPPRHATLDSTHSFSNASATGFTFTLPSSEETAFPIIFAYSGINPNSTSSTAPIRKHTWTGHANITLTALDEETGGEKPKPSCKPKKKRRSMASL</sequence>
<name>A0AAF0Y4J5_9TREE</name>
<keyword evidence="2" id="KW-0732">Signal</keyword>
<dbReference type="RefSeq" id="XP_062625977.1">
    <property type="nucleotide sequence ID" value="XM_062769993.1"/>
</dbReference>
<dbReference type="EMBL" id="CP086715">
    <property type="protein sequence ID" value="WOO79945.1"/>
    <property type="molecule type" value="Genomic_DNA"/>
</dbReference>
<evidence type="ECO:0000313" key="4">
    <source>
        <dbReference type="EMBL" id="WOO79945.1"/>
    </source>
</evidence>